<organism evidence="2 3">
    <name type="scientific">Triparma retinervis</name>
    <dbReference type="NCBI Taxonomy" id="2557542"/>
    <lineage>
        <taxon>Eukaryota</taxon>
        <taxon>Sar</taxon>
        <taxon>Stramenopiles</taxon>
        <taxon>Ochrophyta</taxon>
        <taxon>Bolidophyceae</taxon>
        <taxon>Parmales</taxon>
        <taxon>Triparmaceae</taxon>
        <taxon>Triparma</taxon>
    </lineage>
</organism>
<keyword evidence="3" id="KW-1185">Reference proteome</keyword>
<feature type="compositionally biased region" description="Low complexity" evidence="1">
    <location>
        <begin position="34"/>
        <end position="48"/>
    </location>
</feature>
<feature type="compositionally biased region" description="Low complexity" evidence="1">
    <location>
        <begin position="117"/>
        <end position="130"/>
    </location>
</feature>
<dbReference type="EMBL" id="BRXZ01003893">
    <property type="protein sequence ID" value="GMH64099.1"/>
    <property type="molecule type" value="Genomic_DNA"/>
</dbReference>
<dbReference type="OrthoDB" id="10668579at2759"/>
<evidence type="ECO:0000313" key="3">
    <source>
        <dbReference type="Proteomes" id="UP001165082"/>
    </source>
</evidence>
<name>A0A9W7E129_9STRA</name>
<dbReference type="CDD" id="cd23767">
    <property type="entry name" value="IQCD"/>
    <property type="match status" value="1"/>
</dbReference>
<proteinExistence type="predicted"/>
<comment type="caution">
    <text evidence="2">The sequence shown here is derived from an EMBL/GenBank/DDBJ whole genome shotgun (WGS) entry which is preliminary data.</text>
</comment>
<feature type="compositionally biased region" description="Basic and acidic residues" evidence="1">
    <location>
        <begin position="140"/>
        <end position="152"/>
    </location>
</feature>
<dbReference type="AlphaFoldDB" id="A0A9W7E129"/>
<feature type="non-terminal residue" evidence="2">
    <location>
        <position position="1"/>
    </location>
</feature>
<evidence type="ECO:0000313" key="2">
    <source>
        <dbReference type="EMBL" id="GMH64099.1"/>
    </source>
</evidence>
<feature type="compositionally biased region" description="Low complexity" evidence="1">
    <location>
        <begin position="68"/>
        <end position="89"/>
    </location>
</feature>
<dbReference type="PROSITE" id="PS50096">
    <property type="entry name" value="IQ"/>
    <property type="match status" value="1"/>
</dbReference>
<dbReference type="Proteomes" id="UP001165082">
    <property type="component" value="Unassembled WGS sequence"/>
</dbReference>
<evidence type="ECO:0000256" key="1">
    <source>
        <dbReference type="SAM" id="MobiDB-lite"/>
    </source>
</evidence>
<gene>
    <name evidence="2" type="ORF">TrRE_jg12753</name>
</gene>
<protein>
    <submittedName>
        <fullName evidence="2">Uncharacterized protein</fullName>
    </submittedName>
</protein>
<reference evidence="2" key="1">
    <citation type="submission" date="2022-07" db="EMBL/GenBank/DDBJ databases">
        <title>Genome analysis of Parmales, a sister group of diatoms, reveals the evolutionary specialization of diatoms from phago-mixotrophs to photoautotrophs.</title>
        <authorList>
            <person name="Ban H."/>
            <person name="Sato S."/>
            <person name="Yoshikawa S."/>
            <person name="Kazumasa Y."/>
            <person name="Nakamura Y."/>
            <person name="Ichinomiya M."/>
            <person name="Saitoh K."/>
            <person name="Sato N."/>
            <person name="Blanc-Mathieu R."/>
            <person name="Endo H."/>
            <person name="Kuwata A."/>
            <person name="Ogata H."/>
        </authorList>
    </citation>
    <scope>NUCLEOTIDE SEQUENCE</scope>
</reference>
<feature type="region of interest" description="Disordered" evidence="1">
    <location>
        <begin position="34"/>
        <end position="89"/>
    </location>
</feature>
<feature type="region of interest" description="Disordered" evidence="1">
    <location>
        <begin position="117"/>
        <end position="171"/>
    </location>
</feature>
<sequence>SSSPVKAKVGVTIDAHAAKLIKQSSHNLVSDVISTTSSKASSRSSSPAKKTKQGTTVEDIRRASQSLASDVMSAASSKASSRSSSPVKAKVGVMIDAHAAKLIKQASHNLVSDVISTTSSKASSSSRSSSPVKGKKEKKEKRAGSEGTDKENAAPSTPTKEGKVAGKHQLARRASQGMVAGIMDSISPKVAKTVLADRSTKAASATKLQAMHRVKSAKKIANKRREENDQNTAATKLQAIAKGKKVRRDMSKKLELFRRDDGQPEGEGVVGWEVEVTVESEEIDQHGNVESVRTEHLGYVKMYHDLENDGTTVRDEVSVRLYDNEVNRELVEAEDEEDDEKGGKLDFVEICKAGGKDIKYICKRPVGSETFEDGGGWEVDVLMHVGFEGDEGAGEKWVRGYVHGYNPYDDAVKVRFYNDGHMTDMLEALLEDGEINSESDFEEVFTANGPEVRYLRVRPGKPEEGVGREARAYVEVGTEDDGEGGEEGVYDWVEGKVKEVRGSNDDEDIKVYVIEGKEGETWECEIEDKGDIQF</sequence>
<accession>A0A9W7E129</accession>